<feature type="compositionally biased region" description="Polar residues" evidence="5">
    <location>
        <begin position="507"/>
        <end position="542"/>
    </location>
</feature>
<dbReference type="InterPro" id="IPR042120">
    <property type="entry name" value="MutL_C_dimsub"/>
</dbReference>
<dbReference type="Proteomes" id="UP000515789">
    <property type="component" value="Chromosome"/>
</dbReference>
<dbReference type="InterPro" id="IPR020667">
    <property type="entry name" value="DNA_mismatch_repair_MutL"/>
</dbReference>
<dbReference type="Pfam" id="PF13589">
    <property type="entry name" value="HATPase_c_3"/>
    <property type="match status" value="1"/>
</dbReference>
<dbReference type="Gene3D" id="3.30.565.10">
    <property type="entry name" value="Histidine kinase-like ATPase, C-terminal domain"/>
    <property type="match status" value="1"/>
</dbReference>
<dbReference type="CDD" id="cd00782">
    <property type="entry name" value="MutL_Trans"/>
    <property type="match status" value="1"/>
</dbReference>
<keyword evidence="3 4" id="KW-0234">DNA repair</keyword>
<dbReference type="PANTHER" id="PTHR10073">
    <property type="entry name" value="DNA MISMATCH REPAIR PROTEIN MLH, PMS, MUTL"/>
    <property type="match status" value="1"/>
</dbReference>
<keyword evidence="8" id="KW-0255">Endonuclease</keyword>
<dbReference type="Gene3D" id="3.30.230.10">
    <property type="match status" value="1"/>
</dbReference>
<dbReference type="InterPro" id="IPR042121">
    <property type="entry name" value="MutL_C_regsub"/>
</dbReference>
<dbReference type="PANTHER" id="PTHR10073:SF12">
    <property type="entry name" value="DNA MISMATCH REPAIR PROTEIN MLH1"/>
    <property type="match status" value="1"/>
</dbReference>
<evidence type="ECO:0000256" key="2">
    <source>
        <dbReference type="ARBA" id="ARBA00022763"/>
    </source>
</evidence>
<dbReference type="GO" id="GO:0030983">
    <property type="term" value="F:mismatched DNA binding"/>
    <property type="evidence" value="ECO:0007669"/>
    <property type="project" value="InterPro"/>
</dbReference>
<dbReference type="GO" id="GO:0032300">
    <property type="term" value="C:mismatch repair complex"/>
    <property type="evidence" value="ECO:0007669"/>
    <property type="project" value="InterPro"/>
</dbReference>
<evidence type="ECO:0000313" key="8">
    <source>
        <dbReference type="EMBL" id="QMW81419.1"/>
    </source>
</evidence>
<dbReference type="SUPFAM" id="SSF54211">
    <property type="entry name" value="Ribosomal protein S5 domain 2-like"/>
    <property type="match status" value="1"/>
</dbReference>
<protein>
    <recommendedName>
        <fullName evidence="4">DNA mismatch repair protein MutL</fullName>
    </recommendedName>
</protein>
<evidence type="ECO:0000256" key="5">
    <source>
        <dbReference type="SAM" id="MobiDB-lite"/>
    </source>
</evidence>
<reference evidence="8 9" key="1">
    <citation type="submission" date="2019-04" db="EMBL/GenBank/DDBJ databases">
        <authorList>
            <person name="Schori C."/>
            <person name="Ahrens C."/>
        </authorList>
    </citation>
    <scope>NUCLEOTIDE SEQUENCE [LARGE SCALE GENOMIC DNA]</scope>
    <source>
        <strain evidence="8 9">DSM 2950</strain>
    </source>
</reference>
<feature type="domain" description="MutL C-terminal dimerisation" evidence="6">
    <location>
        <begin position="595"/>
        <end position="737"/>
    </location>
</feature>
<feature type="region of interest" description="Disordered" evidence="5">
    <location>
        <begin position="349"/>
        <end position="371"/>
    </location>
</feature>
<organism evidence="8 9">
    <name type="scientific">Blautia producta</name>
    <dbReference type="NCBI Taxonomy" id="33035"/>
    <lineage>
        <taxon>Bacteria</taxon>
        <taxon>Bacillati</taxon>
        <taxon>Bacillota</taxon>
        <taxon>Clostridia</taxon>
        <taxon>Lachnospirales</taxon>
        <taxon>Lachnospiraceae</taxon>
        <taxon>Blautia</taxon>
    </lineage>
</organism>
<keyword evidence="8" id="KW-0540">Nuclease</keyword>
<dbReference type="SUPFAM" id="SSF55874">
    <property type="entry name" value="ATPase domain of HSP90 chaperone/DNA topoisomerase II/histidine kinase"/>
    <property type="match status" value="1"/>
</dbReference>
<dbReference type="Pfam" id="PF08676">
    <property type="entry name" value="MutL_C"/>
    <property type="match status" value="1"/>
</dbReference>
<dbReference type="GO" id="GO:0004519">
    <property type="term" value="F:endonuclease activity"/>
    <property type="evidence" value="ECO:0007669"/>
    <property type="project" value="UniProtKB-KW"/>
</dbReference>
<evidence type="ECO:0000256" key="1">
    <source>
        <dbReference type="ARBA" id="ARBA00006082"/>
    </source>
</evidence>
<dbReference type="GO" id="GO:0005524">
    <property type="term" value="F:ATP binding"/>
    <property type="evidence" value="ECO:0007669"/>
    <property type="project" value="InterPro"/>
</dbReference>
<evidence type="ECO:0000256" key="3">
    <source>
        <dbReference type="ARBA" id="ARBA00023204"/>
    </source>
</evidence>
<feature type="domain" description="DNA mismatch repair protein S5" evidence="7">
    <location>
        <begin position="209"/>
        <end position="327"/>
    </location>
</feature>
<sequence>MRKIAVLDQNTIDKIAAGEVVERPASVVKELVENAIDAGSTAITVEIKEGGISFIRVTDNGGGMVREQVPLAFLRHATSKIEKVEDLTVISSLGFRGEALSSIAAVGQVELITKTPEALTGVRYLVEGGKEKSLEEIGAPCGTTIIVRNLFFNTPVRAKFLKTAMTEAGYVSSYMEQLALSHQDISFKYMVNGQTKLHSSGNASLKDVIYGIYGRDIARELTEVKYEKSGISIEGFAGKPVIARGNRTFENYYINGRYVKSKVIMKAIEDAYKPYMMQHKYPFVCLQYNISGEEVDVNVHPTKMEVRFQNQQAVYQATYEALTFVLAHRELIPDIELNRDTQKEARENAGRNINGPEPFEQKRRAGLSHTPQPHAEHLYRQQPQNGHIAEKSSPYAYGSAPVTQESDFGKNAEITNTKEKTAGVRPVKIDSAADISGVHSVKTDSARINIPGIHSAETDSASGNISGVHSAETNSANREIPGIHSAESESAVLNIPGEHSAKPGSAMTDTQNMSLAGTDSGTADFTEASSVGQKSQEISSGHVSKCLQPAQALKESSPLPGQDAPQDPAISEKPQQMELFDDRLLSKKARLHHRIIGQLFDTYWLVEYDEKFYIIDQHAAHEKVLYERFMKEFDQREIISQMISPPEIIALSLQEAELLKEQMEIFEQFGFEISSFGGKEYSISAVPANLYGVTVQELFIEILDSLESEGRKQTPELITHRIATAACKAAVKGNQMLSVAEADKLIDELLGLENPYHCPHGRPTIISMTKYELEKKFKRIV</sequence>
<dbReference type="InterPro" id="IPR038973">
    <property type="entry name" value="MutL/Mlh/Pms-like"/>
</dbReference>
<dbReference type="CDD" id="cd16926">
    <property type="entry name" value="HATPase_MutL-MLH-PMS-like"/>
    <property type="match status" value="1"/>
</dbReference>
<dbReference type="SUPFAM" id="SSF118116">
    <property type="entry name" value="DNA mismatch repair protein MutL"/>
    <property type="match status" value="1"/>
</dbReference>
<keyword evidence="8" id="KW-0378">Hydrolase</keyword>
<feature type="region of interest" description="Disordered" evidence="5">
    <location>
        <begin position="496"/>
        <end position="544"/>
    </location>
</feature>
<dbReference type="SMART" id="SM01340">
    <property type="entry name" value="DNA_mis_repair"/>
    <property type="match status" value="1"/>
</dbReference>
<dbReference type="Gene3D" id="3.30.1370.100">
    <property type="entry name" value="MutL, C-terminal domain, regulatory subdomain"/>
    <property type="match status" value="1"/>
</dbReference>
<dbReference type="GO" id="GO:0140664">
    <property type="term" value="F:ATP-dependent DNA damage sensor activity"/>
    <property type="evidence" value="ECO:0007669"/>
    <property type="project" value="InterPro"/>
</dbReference>
<dbReference type="GO" id="GO:0016887">
    <property type="term" value="F:ATP hydrolysis activity"/>
    <property type="evidence" value="ECO:0007669"/>
    <property type="project" value="InterPro"/>
</dbReference>
<dbReference type="InterPro" id="IPR036890">
    <property type="entry name" value="HATPase_C_sf"/>
</dbReference>
<proteinExistence type="inferred from homology"/>
<dbReference type="SMART" id="SM00853">
    <property type="entry name" value="MutL_C"/>
    <property type="match status" value="1"/>
</dbReference>
<dbReference type="InterPro" id="IPR002099">
    <property type="entry name" value="MutL/Mlh/PMS"/>
</dbReference>
<accession>A0A7G5N3H6</accession>
<name>A0A7G5N3H6_9FIRM</name>
<dbReference type="FunFam" id="3.30.565.10:FF:000003">
    <property type="entry name" value="DNA mismatch repair endonuclease MutL"/>
    <property type="match status" value="1"/>
</dbReference>
<evidence type="ECO:0000259" key="7">
    <source>
        <dbReference type="SMART" id="SM01340"/>
    </source>
</evidence>
<dbReference type="InterPro" id="IPR014790">
    <property type="entry name" value="MutL_C"/>
</dbReference>
<dbReference type="InterPro" id="IPR013507">
    <property type="entry name" value="DNA_mismatch_S5_2-like"/>
</dbReference>
<dbReference type="InterPro" id="IPR020568">
    <property type="entry name" value="Ribosomal_Su5_D2-typ_SF"/>
</dbReference>
<gene>
    <name evidence="4 8" type="primary">mutL</name>
    <name evidence="8" type="ORF">E5259_13745</name>
</gene>
<dbReference type="EMBL" id="CP039126">
    <property type="protein sequence ID" value="QMW81419.1"/>
    <property type="molecule type" value="Genomic_DNA"/>
</dbReference>
<dbReference type="HAMAP" id="MF_00149">
    <property type="entry name" value="DNA_mis_repair"/>
    <property type="match status" value="1"/>
</dbReference>
<dbReference type="Pfam" id="PF01119">
    <property type="entry name" value="DNA_mis_repair"/>
    <property type="match status" value="1"/>
</dbReference>
<dbReference type="InterPro" id="IPR014721">
    <property type="entry name" value="Ribsml_uS5_D2-typ_fold_subgr"/>
</dbReference>
<dbReference type="InterPro" id="IPR014762">
    <property type="entry name" value="DNA_mismatch_repair_CS"/>
</dbReference>
<dbReference type="Gene3D" id="3.30.1540.20">
    <property type="entry name" value="MutL, C-terminal domain, dimerisation subdomain"/>
    <property type="match status" value="1"/>
</dbReference>
<dbReference type="PROSITE" id="PS00058">
    <property type="entry name" value="DNA_MISMATCH_REPAIR_1"/>
    <property type="match status" value="1"/>
</dbReference>
<comment type="similarity">
    <text evidence="1 4">Belongs to the DNA mismatch repair MutL/HexB family.</text>
</comment>
<keyword evidence="2 4" id="KW-0227">DNA damage</keyword>
<comment type="function">
    <text evidence="4">This protein is involved in the repair of mismatches in DNA. It is required for dam-dependent methyl-directed DNA mismatch repair. May act as a 'molecular matchmaker', a protein that promotes the formation of a stable complex between two or more DNA-binding proteins in an ATP-dependent manner without itself being part of a final effector complex.</text>
</comment>
<evidence type="ECO:0000259" key="6">
    <source>
        <dbReference type="SMART" id="SM00853"/>
    </source>
</evidence>
<dbReference type="NCBIfam" id="TIGR00585">
    <property type="entry name" value="mutl"/>
    <property type="match status" value="1"/>
</dbReference>
<dbReference type="InterPro" id="IPR037198">
    <property type="entry name" value="MutL_C_sf"/>
</dbReference>
<evidence type="ECO:0000313" key="9">
    <source>
        <dbReference type="Proteomes" id="UP000515789"/>
    </source>
</evidence>
<dbReference type="GO" id="GO:0006298">
    <property type="term" value="P:mismatch repair"/>
    <property type="evidence" value="ECO:0007669"/>
    <property type="project" value="UniProtKB-UniRule"/>
</dbReference>
<dbReference type="AlphaFoldDB" id="A0A7G5N3H6"/>
<evidence type="ECO:0000256" key="4">
    <source>
        <dbReference type="HAMAP-Rule" id="MF_00149"/>
    </source>
</evidence>